<dbReference type="PANTHER" id="PTHR13166">
    <property type="entry name" value="PROTEIN C6ORF149"/>
    <property type="match status" value="1"/>
</dbReference>
<dbReference type="AlphaFoldDB" id="F4RKH2"/>
<dbReference type="Proteomes" id="UP000001072">
    <property type="component" value="Unassembled WGS sequence"/>
</dbReference>
<dbReference type="KEGG" id="mlr:MELLADRAFT_35661"/>
<dbReference type="InterPro" id="IPR051522">
    <property type="entry name" value="ISC_assembly_LYR"/>
</dbReference>
<dbReference type="PANTHER" id="PTHR13166:SF7">
    <property type="entry name" value="LYR MOTIF-CONTAINING PROTEIN 4"/>
    <property type="match status" value="1"/>
</dbReference>
<accession>F4RKH2</accession>
<dbReference type="STRING" id="747676.F4RKH2"/>
<dbReference type="GeneID" id="18927487"/>
<dbReference type="GO" id="GO:0005739">
    <property type="term" value="C:mitochondrion"/>
    <property type="evidence" value="ECO:0007669"/>
    <property type="project" value="TreeGrafter"/>
</dbReference>
<keyword evidence="3" id="KW-1185">Reference proteome</keyword>
<reference evidence="3" key="1">
    <citation type="journal article" date="2011" name="Proc. Natl. Acad. Sci. U.S.A.">
        <title>Obligate biotrophy features unraveled by the genomic analysis of rust fungi.</title>
        <authorList>
            <person name="Duplessis S."/>
            <person name="Cuomo C.A."/>
            <person name="Lin Y.-C."/>
            <person name="Aerts A."/>
            <person name="Tisserant E."/>
            <person name="Veneault-Fourrey C."/>
            <person name="Joly D.L."/>
            <person name="Hacquard S."/>
            <person name="Amselem J."/>
            <person name="Cantarel B.L."/>
            <person name="Chiu R."/>
            <person name="Coutinho P.M."/>
            <person name="Feau N."/>
            <person name="Field M."/>
            <person name="Frey P."/>
            <person name="Gelhaye E."/>
            <person name="Goldberg J."/>
            <person name="Grabherr M.G."/>
            <person name="Kodira C.D."/>
            <person name="Kohler A."/>
            <person name="Kuees U."/>
            <person name="Lindquist E.A."/>
            <person name="Lucas S.M."/>
            <person name="Mago R."/>
            <person name="Mauceli E."/>
            <person name="Morin E."/>
            <person name="Murat C."/>
            <person name="Pangilinan J.L."/>
            <person name="Park R."/>
            <person name="Pearson M."/>
            <person name="Quesneville H."/>
            <person name="Rouhier N."/>
            <person name="Sakthikumar S."/>
            <person name="Salamov A.A."/>
            <person name="Schmutz J."/>
            <person name="Selles B."/>
            <person name="Shapiro H."/>
            <person name="Tanguay P."/>
            <person name="Tuskan G.A."/>
            <person name="Henrissat B."/>
            <person name="Van de Peer Y."/>
            <person name="Rouze P."/>
            <person name="Ellis J.G."/>
            <person name="Dodds P.N."/>
            <person name="Schein J.E."/>
            <person name="Zhong S."/>
            <person name="Hamelin R.C."/>
            <person name="Grigoriev I.V."/>
            <person name="Szabo L.J."/>
            <person name="Martin F."/>
        </authorList>
    </citation>
    <scope>NUCLEOTIDE SEQUENCE [LARGE SCALE GENOMIC DNA]</scope>
    <source>
        <strain evidence="3">98AG31 / pathotype 3-4-7</strain>
    </source>
</reference>
<protein>
    <submittedName>
        <fullName evidence="2">Uncharacterized protein</fullName>
    </submittedName>
</protein>
<dbReference type="GO" id="GO:1990221">
    <property type="term" value="C:L-cysteine desulfurase complex"/>
    <property type="evidence" value="ECO:0007669"/>
    <property type="project" value="TreeGrafter"/>
</dbReference>
<evidence type="ECO:0000256" key="1">
    <source>
        <dbReference type="ARBA" id="ARBA00009508"/>
    </source>
</evidence>
<dbReference type="OrthoDB" id="275715at2759"/>
<dbReference type="VEuPathDB" id="FungiDB:MELLADRAFT_35661"/>
<sequence length="126" mass="14327">MVPNIITNLPKQITPQHISNLHTAFLNTSSRFTSYNFREYFIRRSNLKFNQELPTIIKSTSITSETSTDQSSQETLQKWWKDSIKELMVLERASVMNRLYEAPKLVVEGEGRFIVAAGGGAGMEQS</sequence>
<evidence type="ECO:0000313" key="2">
    <source>
        <dbReference type="EMBL" id="EGG07095.1"/>
    </source>
</evidence>
<dbReference type="InParanoid" id="F4RKH2"/>
<dbReference type="InterPro" id="IPR045297">
    <property type="entry name" value="Complex1_LYR_LYRM4"/>
</dbReference>
<dbReference type="EMBL" id="GL883105">
    <property type="protein sequence ID" value="EGG07095.1"/>
    <property type="molecule type" value="Genomic_DNA"/>
</dbReference>
<dbReference type="GO" id="GO:0016226">
    <property type="term" value="P:iron-sulfur cluster assembly"/>
    <property type="evidence" value="ECO:0007669"/>
    <property type="project" value="InterPro"/>
</dbReference>
<dbReference type="HOGENOM" id="CLU_1846073_0_0_1"/>
<gene>
    <name evidence="2" type="ORF">MELLADRAFT_35661</name>
</gene>
<name>F4RKH2_MELLP</name>
<evidence type="ECO:0000313" key="3">
    <source>
        <dbReference type="Proteomes" id="UP000001072"/>
    </source>
</evidence>
<proteinExistence type="inferred from homology"/>
<dbReference type="eggNOG" id="KOG3801">
    <property type="taxonomic scope" value="Eukaryota"/>
</dbReference>
<comment type="similarity">
    <text evidence="1">Belongs to the complex I LYR family.</text>
</comment>
<organism evidence="3">
    <name type="scientific">Melampsora larici-populina (strain 98AG31 / pathotype 3-4-7)</name>
    <name type="common">Poplar leaf rust fungus</name>
    <dbReference type="NCBI Taxonomy" id="747676"/>
    <lineage>
        <taxon>Eukaryota</taxon>
        <taxon>Fungi</taxon>
        <taxon>Dikarya</taxon>
        <taxon>Basidiomycota</taxon>
        <taxon>Pucciniomycotina</taxon>
        <taxon>Pucciniomycetes</taxon>
        <taxon>Pucciniales</taxon>
        <taxon>Melampsoraceae</taxon>
        <taxon>Melampsora</taxon>
    </lineage>
</organism>
<dbReference type="RefSeq" id="XP_007409537.1">
    <property type="nucleotide sequence ID" value="XM_007409475.1"/>
</dbReference>
<dbReference type="CDD" id="cd20264">
    <property type="entry name" value="Complex1_LYR_LYRM4"/>
    <property type="match status" value="1"/>
</dbReference>